<dbReference type="Gene3D" id="3.30.70.240">
    <property type="match status" value="1"/>
</dbReference>
<name>A0A836C1E9_9CHLO</name>
<dbReference type="EMBL" id="JAEHOE010000024">
    <property type="protein sequence ID" value="KAG2495538.1"/>
    <property type="molecule type" value="Genomic_DNA"/>
</dbReference>
<gene>
    <name evidence="3" type="ORF">HYH03_006481</name>
</gene>
<dbReference type="PANTHER" id="PTHR16301:SF20">
    <property type="entry name" value="IMPACT FAMILY MEMBER YIGZ"/>
    <property type="match status" value="1"/>
</dbReference>
<dbReference type="PROSITE" id="PS00910">
    <property type="entry name" value="UPF0029"/>
    <property type="match status" value="1"/>
</dbReference>
<organism evidence="3 4">
    <name type="scientific">Edaphochlamys debaryana</name>
    <dbReference type="NCBI Taxonomy" id="47281"/>
    <lineage>
        <taxon>Eukaryota</taxon>
        <taxon>Viridiplantae</taxon>
        <taxon>Chlorophyta</taxon>
        <taxon>core chlorophytes</taxon>
        <taxon>Chlorophyceae</taxon>
        <taxon>CS clade</taxon>
        <taxon>Chlamydomonadales</taxon>
        <taxon>Chlamydomonadales incertae sedis</taxon>
        <taxon>Edaphochlamys</taxon>
    </lineage>
</organism>
<evidence type="ECO:0000313" key="4">
    <source>
        <dbReference type="Proteomes" id="UP000612055"/>
    </source>
</evidence>
<dbReference type="InterPro" id="IPR001498">
    <property type="entry name" value="Impact_N"/>
</dbReference>
<comment type="similarity">
    <text evidence="1">Belongs to the IMPACT family.</text>
</comment>
<keyword evidence="4" id="KW-1185">Reference proteome</keyword>
<sequence length="220" mass="23039">MAARAGAAPGDGSDGFWTLENHVLYEMEVKKSKFVVRAWPVSSGSEALELIKEASDPGASHNCFAYRIGSSEYRSSDDGEPGGTAGRPILSAIEGEGLERVAVLVTRYFGGIKLGAGGLVRAYGGAAKECLRLAPRAFAKARVEVQVNVPYGELGTVYGCLDMHQCTRLAEEYGSSGTVLIRALVDADKLERLQTAVADGTGGRRRVELAAEVAAAGAGS</sequence>
<dbReference type="Proteomes" id="UP000612055">
    <property type="component" value="Unassembled WGS sequence"/>
</dbReference>
<dbReference type="InterPro" id="IPR035647">
    <property type="entry name" value="EFG_III/V"/>
</dbReference>
<evidence type="ECO:0000259" key="2">
    <source>
        <dbReference type="Pfam" id="PF01205"/>
    </source>
</evidence>
<dbReference type="InterPro" id="IPR020569">
    <property type="entry name" value="UPF0029_Impact_CS"/>
</dbReference>
<dbReference type="GO" id="GO:0006446">
    <property type="term" value="P:regulation of translational initiation"/>
    <property type="evidence" value="ECO:0007669"/>
    <property type="project" value="TreeGrafter"/>
</dbReference>
<protein>
    <recommendedName>
        <fullName evidence="2">Impact N-terminal domain-containing protein</fullName>
    </recommendedName>
</protein>
<dbReference type="SUPFAM" id="SSF54980">
    <property type="entry name" value="EF-G C-terminal domain-like"/>
    <property type="match status" value="1"/>
</dbReference>
<dbReference type="GO" id="GO:0005737">
    <property type="term" value="C:cytoplasm"/>
    <property type="evidence" value="ECO:0007669"/>
    <property type="project" value="TreeGrafter"/>
</dbReference>
<dbReference type="InterPro" id="IPR023582">
    <property type="entry name" value="Impact"/>
</dbReference>
<dbReference type="PANTHER" id="PTHR16301">
    <property type="entry name" value="IMPACT-RELATED"/>
    <property type="match status" value="1"/>
</dbReference>
<evidence type="ECO:0000313" key="3">
    <source>
        <dbReference type="EMBL" id="KAG2495538.1"/>
    </source>
</evidence>
<reference evidence="3" key="1">
    <citation type="journal article" date="2020" name="bioRxiv">
        <title>Comparative genomics of Chlamydomonas.</title>
        <authorList>
            <person name="Craig R.J."/>
            <person name="Hasan A.R."/>
            <person name="Ness R.W."/>
            <person name="Keightley P.D."/>
        </authorList>
    </citation>
    <scope>NUCLEOTIDE SEQUENCE</scope>
    <source>
        <strain evidence="3">CCAP 11/70</strain>
    </source>
</reference>
<dbReference type="Gene3D" id="3.30.230.30">
    <property type="entry name" value="Impact, N-terminal domain"/>
    <property type="match status" value="1"/>
</dbReference>
<dbReference type="InterPro" id="IPR020568">
    <property type="entry name" value="Ribosomal_Su5_D2-typ_SF"/>
</dbReference>
<dbReference type="InterPro" id="IPR036956">
    <property type="entry name" value="Impact_N_sf"/>
</dbReference>
<proteinExistence type="inferred from homology"/>
<dbReference type="AlphaFoldDB" id="A0A836C1E9"/>
<dbReference type="SUPFAM" id="SSF54211">
    <property type="entry name" value="Ribosomal protein S5 domain 2-like"/>
    <property type="match status" value="1"/>
</dbReference>
<accession>A0A836C1E9</accession>
<evidence type="ECO:0000256" key="1">
    <source>
        <dbReference type="ARBA" id="ARBA00007665"/>
    </source>
</evidence>
<feature type="domain" description="Impact N-terminal" evidence="2">
    <location>
        <begin position="30"/>
        <end position="131"/>
    </location>
</feature>
<dbReference type="OrthoDB" id="10262814at2759"/>
<dbReference type="Pfam" id="PF01205">
    <property type="entry name" value="Impact_N"/>
    <property type="match status" value="1"/>
</dbReference>
<comment type="caution">
    <text evidence="3">The sequence shown here is derived from an EMBL/GenBank/DDBJ whole genome shotgun (WGS) entry which is preliminary data.</text>
</comment>